<proteinExistence type="predicted"/>
<accession>A0A8S5VFV5</accession>
<sequence length="58" mass="6749">MNNTFEKRSMAFMNCPWKSTAGCNLICETCLHSDPDGLRALLDDVNRRNREDEQCIRQ</sequence>
<protein>
    <submittedName>
        <fullName evidence="1">Radical SAM superfamily</fullName>
    </submittedName>
</protein>
<organism evidence="1">
    <name type="scientific">Siphoviridae sp. ct3R43</name>
    <dbReference type="NCBI Taxonomy" id="2825321"/>
    <lineage>
        <taxon>Viruses</taxon>
        <taxon>Duplodnaviria</taxon>
        <taxon>Heunggongvirae</taxon>
        <taxon>Uroviricota</taxon>
        <taxon>Caudoviricetes</taxon>
    </lineage>
</organism>
<name>A0A8S5VFV5_9CAUD</name>
<reference evidence="1" key="1">
    <citation type="journal article" date="2021" name="Proc. Natl. Acad. Sci. U.S.A.">
        <title>A Catalog of Tens of Thousands of Viruses from Human Metagenomes Reveals Hidden Associations with Chronic Diseases.</title>
        <authorList>
            <person name="Tisza M.J."/>
            <person name="Buck C.B."/>
        </authorList>
    </citation>
    <scope>NUCLEOTIDE SEQUENCE</scope>
    <source>
        <strain evidence="1">Ct3R43</strain>
    </source>
</reference>
<evidence type="ECO:0000313" key="1">
    <source>
        <dbReference type="EMBL" id="DAG05642.1"/>
    </source>
</evidence>
<dbReference type="EMBL" id="BK016262">
    <property type="protein sequence ID" value="DAG05642.1"/>
    <property type="molecule type" value="Genomic_DNA"/>
</dbReference>